<dbReference type="Gene3D" id="6.10.60.10">
    <property type="match status" value="1"/>
</dbReference>
<dbReference type="Pfam" id="PF18325">
    <property type="entry name" value="Fas_alpha_ACP"/>
    <property type="match status" value="1"/>
</dbReference>
<dbReference type="InterPro" id="IPR016039">
    <property type="entry name" value="Thiolase-like"/>
</dbReference>
<dbReference type="InterPro" id="IPR036291">
    <property type="entry name" value="NAD(P)-bd_dom_sf"/>
</dbReference>
<dbReference type="Gene3D" id="3.90.25.70">
    <property type="match status" value="1"/>
</dbReference>
<dbReference type="InterPro" id="IPR050830">
    <property type="entry name" value="Fungal_FAS"/>
</dbReference>
<dbReference type="InterPro" id="IPR032088">
    <property type="entry name" value="SAT"/>
</dbReference>
<dbReference type="InterPro" id="IPR018201">
    <property type="entry name" value="Ketoacyl_synth_AS"/>
</dbReference>
<dbReference type="Gene3D" id="3.40.50.720">
    <property type="entry name" value="NAD(P)-binding Rossmann-like Domain"/>
    <property type="match status" value="2"/>
</dbReference>
<evidence type="ECO:0000256" key="1">
    <source>
        <dbReference type="ARBA" id="ARBA00022450"/>
    </source>
</evidence>
<dbReference type="InterPro" id="IPR014030">
    <property type="entry name" value="Ketoacyl_synth_N"/>
</dbReference>
<name>A0A2G5B7Z5_COERN</name>
<keyword evidence="9" id="KW-1185">Reference proteome</keyword>
<dbReference type="Gene3D" id="3.10.129.10">
    <property type="entry name" value="Hotdog Thioesterase"/>
    <property type="match status" value="1"/>
</dbReference>
<dbReference type="Pfam" id="PF18314">
    <property type="entry name" value="FAS_I_H"/>
    <property type="match status" value="1"/>
</dbReference>
<dbReference type="CDD" id="cd00828">
    <property type="entry name" value="elong_cond_enzymes"/>
    <property type="match status" value="1"/>
</dbReference>
<keyword evidence="6" id="KW-0560">Oxidoreductase</keyword>
<proteinExistence type="predicted"/>
<evidence type="ECO:0000313" key="9">
    <source>
        <dbReference type="Proteomes" id="UP000242474"/>
    </source>
</evidence>
<dbReference type="GO" id="GO:0004312">
    <property type="term" value="F:fatty acid synthase activity"/>
    <property type="evidence" value="ECO:0007669"/>
    <property type="project" value="InterPro"/>
</dbReference>
<dbReference type="GO" id="GO:0004318">
    <property type="term" value="F:enoyl-[acyl-carrier-protein] reductase (NADH) activity"/>
    <property type="evidence" value="ECO:0007669"/>
    <property type="project" value="InterPro"/>
</dbReference>
<organism evidence="8 9">
    <name type="scientific">Coemansia reversa (strain ATCC 12441 / NRRL 1564)</name>
    <dbReference type="NCBI Taxonomy" id="763665"/>
    <lineage>
        <taxon>Eukaryota</taxon>
        <taxon>Fungi</taxon>
        <taxon>Fungi incertae sedis</taxon>
        <taxon>Zoopagomycota</taxon>
        <taxon>Kickxellomycotina</taxon>
        <taxon>Kickxellomycetes</taxon>
        <taxon>Kickxellales</taxon>
        <taxon>Kickxellaceae</taxon>
        <taxon>Coemansia</taxon>
    </lineage>
</organism>
<dbReference type="InterPro" id="IPR014043">
    <property type="entry name" value="Acyl_transferase_dom"/>
</dbReference>
<dbReference type="InterPro" id="IPR002539">
    <property type="entry name" value="MaoC-like_dom"/>
</dbReference>
<dbReference type="Pfam" id="PF02801">
    <property type="entry name" value="Ketoacyl-synt_C"/>
    <property type="match status" value="1"/>
</dbReference>
<dbReference type="SMART" id="SM00827">
    <property type="entry name" value="PKS_AT"/>
    <property type="match status" value="1"/>
</dbReference>
<dbReference type="Pfam" id="PF01575">
    <property type="entry name" value="MaoC_dehydratas"/>
    <property type="match status" value="1"/>
</dbReference>
<evidence type="ECO:0000256" key="5">
    <source>
        <dbReference type="ARBA" id="ARBA00022857"/>
    </source>
</evidence>
<dbReference type="OrthoDB" id="4251012at2759"/>
<dbReference type="SUPFAM" id="SSF51735">
    <property type="entry name" value="NAD(P)-binding Rossmann-fold domains"/>
    <property type="match status" value="1"/>
</dbReference>
<dbReference type="GO" id="GO:0006633">
    <property type="term" value="P:fatty acid biosynthetic process"/>
    <property type="evidence" value="ECO:0007669"/>
    <property type="project" value="InterPro"/>
</dbReference>
<dbReference type="Gene3D" id="6.20.240.10">
    <property type="match status" value="1"/>
</dbReference>
<dbReference type="InterPro" id="IPR016035">
    <property type="entry name" value="Acyl_Trfase/lysoPLipase"/>
</dbReference>
<dbReference type="Pfam" id="PF17951">
    <property type="entry name" value="FAS_meander"/>
    <property type="match status" value="1"/>
</dbReference>
<dbReference type="Pfam" id="PF00698">
    <property type="entry name" value="Acyl_transf_1"/>
    <property type="match status" value="1"/>
</dbReference>
<dbReference type="STRING" id="763665.A0A2G5B7Z5"/>
<gene>
    <name evidence="8" type="ORF">COEREDRAFT_103271</name>
</gene>
<evidence type="ECO:0000259" key="7">
    <source>
        <dbReference type="PROSITE" id="PS52004"/>
    </source>
</evidence>
<dbReference type="Gene3D" id="3.30.70.2490">
    <property type="match status" value="1"/>
</dbReference>
<dbReference type="InterPro" id="IPR040883">
    <property type="entry name" value="FAS_meander"/>
</dbReference>
<protein>
    <recommendedName>
        <fullName evidence="7">Ketosynthase family 3 (KS3) domain-containing protein</fullName>
    </recommendedName>
</protein>
<dbReference type="Gene3D" id="3.30.1120.100">
    <property type="match status" value="1"/>
</dbReference>
<dbReference type="Pfam" id="PF08354">
    <property type="entry name" value="Fas1-AflB-like_hel"/>
    <property type="match status" value="1"/>
</dbReference>
<dbReference type="Gene3D" id="3.20.20.70">
    <property type="entry name" value="Aldolase class I"/>
    <property type="match status" value="2"/>
</dbReference>
<dbReference type="Pfam" id="PF00109">
    <property type="entry name" value="ketoacyl-synt"/>
    <property type="match status" value="1"/>
</dbReference>
<dbReference type="Gene3D" id="6.10.140.1410">
    <property type="match status" value="1"/>
</dbReference>
<dbReference type="GO" id="GO:0016787">
    <property type="term" value="F:hydrolase activity"/>
    <property type="evidence" value="ECO:0007669"/>
    <property type="project" value="UniProtKB-KW"/>
</dbReference>
<dbReference type="Gene3D" id="6.10.140.1400">
    <property type="match status" value="1"/>
</dbReference>
<dbReference type="InterPro" id="IPR001227">
    <property type="entry name" value="Ac_transferase_dom_sf"/>
</dbReference>
<dbReference type="InterPro" id="IPR014031">
    <property type="entry name" value="Ketoacyl_synth_C"/>
</dbReference>
<dbReference type="InterPro" id="IPR047224">
    <property type="entry name" value="FAS_alpha_su_C"/>
</dbReference>
<dbReference type="GO" id="GO:0019171">
    <property type="term" value="F:(3R)-hydroxyacyl-[acyl-carrier-protein] dehydratase activity"/>
    <property type="evidence" value="ECO:0007669"/>
    <property type="project" value="InterPro"/>
</dbReference>
<dbReference type="CDD" id="cd03447">
    <property type="entry name" value="FAS_MaoC"/>
    <property type="match status" value="1"/>
</dbReference>
<dbReference type="Gene3D" id="3.40.47.10">
    <property type="match status" value="1"/>
</dbReference>
<dbReference type="InterPro" id="IPR020841">
    <property type="entry name" value="PKS_Beta-ketoAc_synthase_dom"/>
</dbReference>
<dbReference type="Gene3D" id="6.10.250.1930">
    <property type="match status" value="1"/>
</dbReference>
<dbReference type="GO" id="GO:0004315">
    <property type="term" value="F:3-oxoacyl-[acyl-carrier-protein] synthase activity"/>
    <property type="evidence" value="ECO:0007669"/>
    <property type="project" value="InterPro"/>
</dbReference>
<keyword evidence="1" id="KW-0596">Phosphopantetheine</keyword>
<dbReference type="SUPFAM" id="SSF54637">
    <property type="entry name" value="Thioesterase/thiol ester dehydrase-isomerase"/>
    <property type="match status" value="1"/>
</dbReference>
<keyword evidence="4" id="KW-0378">Hydrolase</keyword>
<evidence type="ECO:0000313" key="8">
    <source>
        <dbReference type="EMBL" id="PIA14847.1"/>
    </source>
</evidence>
<keyword evidence="5" id="KW-0521">NADP</keyword>
<dbReference type="GO" id="GO:0005835">
    <property type="term" value="C:fatty acid synthase complex"/>
    <property type="evidence" value="ECO:0007669"/>
    <property type="project" value="InterPro"/>
</dbReference>
<dbReference type="EMBL" id="KZ303512">
    <property type="protein sequence ID" value="PIA14847.1"/>
    <property type="molecule type" value="Genomic_DNA"/>
</dbReference>
<dbReference type="Gene3D" id="3.30.70.2430">
    <property type="match status" value="1"/>
</dbReference>
<evidence type="ECO:0000256" key="3">
    <source>
        <dbReference type="ARBA" id="ARBA00022679"/>
    </source>
</evidence>
<dbReference type="PANTHER" id="PTHR10982">
    <property type="entry name" value="MALONYL COA-ACYL CARRIER PROTEIN TRANSACYLASE"/>
    <property type="match status" value="1"/>
</dbReference>
<dbReference type="SUPFAM" id="SSF53901">
    <property type="entry name" value="Thiolase-like"/>
    <property type="match status" value="2"/>
</dbReference>
<keyword evidence="2" id="KW-0597">Phosphoprotein</keyword>
<dbReference type="Proteomes" id="UP000242474">
    <property type="component" value="Unassembled WGS sequence"/>
</dbReference>
<dbReference type="GO" id="GO:0008897">
    <property type="term" value="F:holo-[acyl-carrier-protein] synthase activity"/>
    <property type="evidence" value="ECO:0007669"/>
    <property type="project" value="InterPro"/>
</dbReference>
<feature type="domain" description="Ketosynthase family 3 (KS3)" evidence="7">
    <location>
        <begin position="2927"/>
        <end position="3458"/>
    </location>
</feature>
<dbReference type="Gene3D" id="1.20.930.70">
    <property type="match status" value="1"/>
</dbReference>
<dbReference type="InterPro" id="IPR040899">
    <property type="entry name" value="Fas_alpha_ACP"/>
</dbReference>
<evidence type="ECO:0000256" key="2">
    <source>
        <dbReference type="ARBA" id="ARBA00022553"/>
    </source>
</evidence>
<dbReference type="Gene3D" id="3.40.366.10">
    <property type="entry name" value="Malonyl-Coenzyme A Acyl Carrier Protein, domain 2"/>
    <property type="match status" value="3"/>
</dbReference>
<evidence type="ECO:0000256" key="6">
    <source>
        <dbReference type="ARBA" id="ARBA00023002"/>
    </source>
</evidence>
<dbReference type="CDD" id="cd08950">
    <property type="entry name" value="KR_fFAS_SDR_c_like"/>
    <property type="match status" value="1"/>
</dbReference>
<dbReference type="Gene3D" id="2.40.128.700">
    <property type="match status" value="1"/>
</dbReference>
<dbReference type="PROSITE" id="PS52004">
    <property type="entry name" value="KS3_2"/>
    <property type="match status" value="1"/>
</dbReference>
<evidence type="ECO:0000256" key="4">
    <source>
        <dbReference type="ARBA" id="ARBA00022801"/>
    </source>
</evidence>
<dbReference type="PANTHER" id="PTHR10982:SF21">
    <property type="entry name" value="FATTY ACID SYNTHASE SUBUNIT BETA"/>
    <property type="match status" value="1"/>
</dbReference>
<dbReference type="InterPro" id="IPR013785">
    <property type="entry name" value="Aldolase_TIM"/>
</dbReference>
<keyword evidence="3" id="KW-0808">Transferase</keyword>
<reference evidence="8 9" key="1">
    <citation type="journal article" date="2015" name="Genome Biol. Evol.">
        <title>Phylogenomic analyses indicate that early fungi evolved digesting cell walls of algal ancestors of land plants.</title>
        <authorList>
            <person name="Chang Y."/>
            <person name="Wang S."/>
            <person name="Sekimoto S."/>
            <person name="Aerts A.L."/>
            <person name="Choi C."/>
            <person name="Clum A."/>
            <person name="LaButti K.M."/>
            <person name="Lindquist E.A."/>
            <person name="Yee Ngan C."/>
            <person name="Ohm R.A."/>
            <person name="Salamov A.A."/>
            <person name="Grigoriev I.V."/>
            <person name="Spatafora J.W."/>
            <person name="Berbee M.L."/>
        </authorList>
    </citation>
    <scope>NUCLEOTIDE SEQUENCE [LARGE SCALE GENOMIC DNA]</scope>
    <source>
        <strain evidence="8 9">NRRL 1564</strain>
    </source>
</reference>
<accession>A0A2G5B7Z5</accession>
<dbReference type="Pfam" id="PF22235">
    <property type="entry name" value="FAS1_thioest_ins"/>
    <property type="match status" value="1"/>
</dbReference>
<dbReference type="PRINTS" id="PR01483">
    <property type="entry name" value="FASYNTHASE"/>
</dbReference>
<dbReference type="SUPFAM" id="SSF52151">
    <property type="entry name" value="FabD/lysophospholipase-like"/>
    <property type="match status" value="2"/>
</dbReference>
<dbReference type="InterPro" id="IPR013565">
    <property type="entry name" value="Fas1/AflB-like_central"/>
</dbReference>
<sequence length="3535" mass="390949">MALFGGQPEPANYLQEARWLLNAYGPLLSEYVCRMSAFLESNSQDYRLKSVYYNGMDALGWFTRNRSVPDDSYLVSVPVCIPLTGLTKLMQIMVLYKTLGISPGELVRHFKVAIGHSQGIVLATAFSMMTDERSFEDISIKALGILMIIGALPQIRFPEYYYFDDSAEHLSSNAKPIPRPLVYVYGINKDTLEAYLSEFNLRQTSDTKHMHLAITNAHDKFVLAGAFQSTANMVRFLHTKIAHTNEDQSKKPFNQRKPVANVGYGNLTVPYHSIIMRSAVTPALSLALEKRWTFAAIDMQIPVRACDDGHDIRGEKDLTRYMFESTYVLPVDWPLVVSVPEITHIVDFGTGGFNGFGRMAYKCLEGKGISVICAGALIPQSHHANMGTKADLYKTRLADVISVPNWLEDFGPKLVRTEHDNKVHIDTRMSRALGMPTVMVAGMTPTTGNIAFVAAITNAGYHVEMAGGVLRTEHDMTNAFNALATMIESGHSITLNCIYVDQRQWNFQFSTLISLRKKGLPIAGLCIGGGVPSIENALDIISAMKANGLCHVSFKPGNVETIRRVVQIARASGGFPVVLQWTGGRAGGHHSFEDFHQPILETYAVIRTCNNIALVAGSGFGNAKDSLPYITGDWSRQLGCAPMPFDGILLGSRVMVAKEAGTSPGAKELIISTNGLPDLDWHKTYDGIEGGVTTITSEYGELNHTLATRAMIFVQEIYKSILSQPREIQPFLLSARKNEIIARLNSDSMRSWFGQTSYGHVVDLENMTYAEVISRAVELMYVKHQQRWIDRSFFKFVVDFINRCECRMTEKLHRTEPRHFASKMAEQYPEIKTRLLLSEDVQFFVALCKRRGQKPVPFIPVLDADFGTMLMKDTIWQSEDLDAVVDRDPQRVAIQQGPVAAQYSTVVDEPIKNILDDIYDSHVSSLIERHYSGDASRVPVVAYIGNNPAAAAATLPIAVHLQVVESARVYVLPTEADQLPNLDQWLWVLSGQQKSWLHALLTAPIIVQGSRYVDNYARRLLRPRTGQVVTVNECDGRPLSVKICAQSRKIDLNVELDDDGCTIQFTIYHISISNANLRLQLQLVYCPSYPLGLIHGSKSRDDQAIRSFFIATWVADFPFSNLGYVDIKSSESALTFDELFTITEGHTRQLCREVGNRSWKHMYSLDNRLLAPIELLQASATRGMLRVIASEFYGSGQLNLVHVSNRIELVDDIPNVFAGDTITTSFAIDGLYNTAAGKILTLRCVIRNQGRHFASLTAEFLGRSHYVDTCKAFKRDVNQKISIMLVSIAEVAVLVAKEWFIANEDATARAEPGVLIDFCLDSEYHFKSNSTYSSITTTGLATVKNRTGKHICIANIDFQWSTATSNPVIEYLKRHQVNLGTHLFGNGGYQLTNPTNLVLSQAVAPSSNQDFARLSRDGNPIHTNLYVAEFAGLPGTIVHGSWTSASAKNAVVYIAADGNPERIRAYQVKFIDMVLPNDHLQTILTHVGMSDGRMLIKGRTSKENGTPVLDLEAEVDQPPTAYVFTGQGAQQVDMGMDLYKESSAARDIWDRANTHTCTAYGFDLLDIVRSNPKQLTVYFNGKAGRHIRSHYMKISDCTLGKGTVDTEISKHSVLSDLTTQSTSYTFQLSGGLLNLTQFTQCAQITMTVATMTDMRSKGLVQSGAMFAGHSFGEVCALAAMADVFSIEDMLDVAFYRGLIMQSAVSRDEQGKSEFGMVSVNPTRISKTFDERLLLLVVSSICNACSGLLRIINYNVRGTQYVVSGILSNLAVLRMVLDKISEDGIPTDTDMEFYIKRIVACVLVNPVDPLPIRGTATTPLTGIDVPSHSEFLLNCVPMFKEILHTRVSLDAAALPKLEHHYIPNLTGIPFEISKMYFETAFRLTRSPVIGNILESWSNDRLEILDKKLRLAELLIVELLAYQLASPVQWIKTQNYLFCTANIRNMVEVGPGPVLCDVAAKALRTPELADKHVSLLHVIRDKDTIYYALANENVESVTEVTEEEQSIIERVSSQDATLAQTTLVSEQLSNPLRIHGAEVQSNPIADVPLRTLDIVHTIVASKIRKSLGNVSVQQNIKTLVAGKSVIQNEIVGDLQKEFGSRVPDKAEEISLQELSTAIGESGGSLGKHTQPLVMRLFSSKMPGGFSLSGIRSILQTSYGLGPRRQDALLLLGLTMEPQARLASKSDAIAWLDSVAKAYAFHADIKYTLAKNLTVSGNQSQIAAVSSTIIEKMQQEQREHVQRQIEVLARYVGVDLRQGSRAAEREQIVSGRMQTHIDSLHTEFGDVYLEGVQPCFDDRKARYFNSYWNWARQDAYHWIQQTINTGTVDYGDVSCTRVCMLQNRADLGLLWLLSGIVSVLSTSDNAMLEPACQLSIKLQNICKHALEQQSVYREYSTPMQPQVRISAEGEVTYAEIARAGEASFEEYVRHMKCNGDNGAPPLIHIREQTGSGHWVYSNTLSNLYYTELDNISNHGVTFAGKAALVTGCGQRSIGVEIVCGLLMGGAKVLATTSSYSRSTMLFFEDIYRRYGARESELIVVPFNQGSVQDIDNLIRYIFDEPISGSTAGLGWNLDFVFPFAAVFDIASISDLGSRSEFAQRVMLTNVLRLIGSIKAAKERSGLLGRPSTVVLPNSSNHGNFGGDGLYGECKSALETVLNRWRSEGWEDYLSIISVQMGWTRGTGLMSPNNLVAQEIESVGVRTFSSREMAFNIIGLLCPLILNIAHDQPIYADLNGGLDRQPHIGEIVKKQRMQISQRSEILRLISWDAALDYTMTHPPHTAGRAVATSISPLARFRSTFPSATDYASLQHLQHLQGMVNLDKVVVITGYGEVGPYGNAETRWEVETFGELSMEGCIELAWIMGLIKHVNGSLPGTGQNYTGWIDAKTNEPVRDVDIKPRYNDYIVEHTGIRLIEPDLVNGYDPAKKQVLREVQIEHDMEPFEAGAEEAAAYKKTVGDYVDVWENRNNSSWSVRFLKGALIRVPVAVDVTRLVAALLPTGWSASRFGVPEDVTKQVDPVTLYTLVATVEALVRSGITDPYELYQHFHVSEIGNSIGSGLGGANAVTEMAYRKRLDQVSRSDTMQETFISTIQAWVNMLLMSSSGPVKPAVGACATAALSIDTAIETIQTGKARVMLAGGVDDIFEESITEFSSMGATVNTVDEYAQGRTPSEMSRPCTSTRKGFMEGHGAGVAVLMSASAAIECGAPIYGIIAMSATATDKQGRSVPAPGRGVVSTARETRTKIVSRMLTISYRSEKLNGRLQELDAWKTYELHKLEKEMAEKCNVESDEMAAYVDEIEVSYIKQRKSLQDTWGNEFWKQCADISPLRGSLAVWGLTADDIGVASFHGTSTRANDVNESNVLNTQLGHIGRTPGHAVPVVCQKWLTGHPKGAAASFILNGILQSLRTGLIPGNRNADNIGSELKKYDYLLYLSKTIQTAGIKAALLKSFGFGQVGSELLIVHPDYVLATINKEKLALYNAKLQQRKVNSDRYWQDVLVGNHTFVQVKSTPPYTAEQEMDVYLDPLARAHYDPKTKEYRF</sequence>
<dbReference type="Pfam" id="PF16073">
    <property type="entry name" value="SAT"/>
    <property type="match status" value="1"/>
</dbReference>
<dbReference type="PROSITE" id="PS00606">
    <property type="entry name" value="KS3_1"/>
    <property type="match status" value="1"/>
</dbReference>
<dbReference type="InterPro" id="IPR003965">
    <property type="entry name" value="Fatty_acid_synthase"/>
</dbReference>
<dbReference type="FunFam" id="1.20.930.70:FF:000001">
    <property type="entry name" value="Fatty acid synthase beta subunit dehydratase"/>
    <property type="match status" value="1"/>
</dbReference>
<dbReference type="InterPro" id="IPR029069">
    <property type="entry name" value="HotDog_dom_sf"/>
</dbReference>
<dbReference type="InterPro" id="IPR041550">
    <property type="entry name" value="FASI_helical"/>
</dbReference>